<dbReference type="SUPFAM" id="SSF53850">
    <property type="entry name" value="Periplasmic binding protein-like II"/>
    <property type="match status" value="1"/>
</dbReference>
<dbReference type="AlphaFoldDB" id="A0A418XI30"/>
<dbReference type="Proteomes" id="UP000284021">
    <property type="component" value="Unassembled WGS sequence"/>
</dbReference>
<gene>
    <name evidence="1" type="ORF">D3879_01800</name>
</gene>
<accession>A0A418XI30</accession>
<name>A0A418XI30_9PSED</name>
<evidence type="ECO:0008006" key="3">
    <source>
        <dbReference type="Google" id="ProtNLM"/>
    </source>
</evidence>
<dbReference type="OrthoDB" id="8481721at2"/>
<protein>
    <recommendedName>
        <fullName evidence="3">Solute-binding protein family 3/N-terminal domain-containing protein</fullName>
    </recommendedName>
</protein>
<comment type="caution">
    <text evidence="1">The sequence shown here is derived from an EMBL/GenBank/DDBJ whole genome shotgun (WGS) entry which is preliminary data.</text>
</comment>
<organism evidence="1 2">
    <name type="scientific">Pseudomonas cavernicola</name>
    <dbReference type="NCBI Taxonomy" id="2320866"/>
    <lineage>
        <taxon>Bacteria</taxon>
        <taxon>Pseudomonadati</taxon>
        <taxon>Pseudomonadota</taxon>
        <taxon>Gammaproteobacteria</taxon>
        <taxon>Pseudomonadales</taxon>
        <taxon>Pseudomonadaceae</taxon>
        <taxon>Pseudomonas</taxon>
    </lineage>
</organism>
<sequence length="74" mass="8583">MLQRRRGDFLLDYQTTVEQARQQLGMAEMPFLPLQQMPVHFIVSKHTPASARLRDALDRAYLELEAAGEDLRLQ</sequence>
<keyword evidence="2" id="KW-1185">Reference proteome</keyword>
<evidence type="ECO:0000313" key="2">
    <source>
        <dbReference type="Proteomes" id="UP000284021"/>
    </source>
</evidence>
<dbReference type="EMBL" id="QYUR01000002">
    <property type="protein sequence ID" value="RJG12085.1"/>
    <property type="molecule type" value="Genomic_DNA"/>
</dbReference>
<proteinExistence type="predicted"/>
<reference evidence="1 2" key="1">
    <citation type="submission" date="2018-09" db="EMBL/GenBank/DDBJ databases">
        <authorList>
            <person name="Zhu H."/>
        </authorList>
    </citation>
    <scope>NUCLEOTIDE SEQUENCE [LARGE SCALE GENOMIC DNA]</scope>
    <source>
        <strain evidence="1 2">K1S02-6</strain>
    </source>
</reference>
<evidence type="ECO:0000313" key="1">
    <source>
        <dbReference type="EMBL" id="RJG12085.1"/>
    </source>
</evidence>